<dbReference type="GO" id="GO:0016787">
    <property type="term" value="F:hydrolase activity"/>
    <property type="evidence" value="ECO:0007669"/>
    <property type="project" value="UniProtKB-KW"/>
</dbReference>
<dbReference type="PANTHER" id="PTHR43046:SF16">
    <property type="entry name" value="ADP-RIBOSE PYROPHOSPHATASE YJHB-RELATED"/>
    <property type="match status" value="1"/>
</dbReference>
<dbReference type="InterPro" id="IPR000086">
    <property type="entry name" value="NUDIX_hydrolase_dom"/>
</dbReference>
<proteinExistence type="inferred from homology"/>
<dbReference type="CDD" id="cd02883">
    <property type="entry name" value="NUDIX_Hydrolase"/>
    <property type="match status" value="1"/>
</dbReference>
<sequence length="161" mass="17821">MTTMPSRIDYFDDPSAPSANSLVPSANAVVTDREGRILMIRRSDNGNWAVPGGAMDLGESIVQTAVRETLEETGIHCRVTGLVGIYTDPRHLIHYTSNDEVRQEFSIVFTAEYVGGEPTPSDESREVVWVPRDDVQGLKMDDSMRHRIDAYLQGEGLPQLG</sequence>
<evidence type="ECO:0000256" key="2">
    <source>
        <dbReference type="ARBA" id="ARBA00005582"/>
    </source>
</evidence>
<dbReference type="PROSITE" id="PS00893">
    <property type="entry name" value="NUDIX_BOX"/>
    <property type="match status" value="1"/>
</dbReference>
<keyword evidence="7" id="KW-1185">Reference proteome</keyword>
<comment type="caution">
    <text evidence="6">The sequence shown here is derived from an EMBL/GenBank/DDBJ whole genome shotgun (WGS) entry which is preliminary data.</text>
</comment>
<evidence type="ECO:0000256" key="4">
    <source>
        <dbReference type="RuleBase" id="RU003476"/>
    </source>
</evidence>
<dbReference type="PROSITE" id="PS51462">
    <property type="entry name" value="NUDIX"/>
    <property type="match status" value="1"/>
</dbReference>
<dbReference type="PANTHER" id="PTHR43046">
    <property type="entry name" value="GDP-MANNOSE MANNOSYL HYDROLASE"/>
    <property type="match status" value="1"/>
</dbReference>
<evidence type="ECO:0000256" key="1">
    <source>
        <dbReference type="ARBA" id="ARBA00001946"/>
    </source>
</evidence>
<protein>
    <submittedName>
        <fullName evidence="6">ADP-ribose pyrophosphatase YjhB, NUDIX family</fullName>
    </submittedName>
</protein>
<evidence type="ECO:0000259" key="5">
    <source>
        <dbReference type="PROSITE" id="PS51462"/>
    </source>
</evidence>
<dbReference type="RefSeq" id="WP_308208277.1">
    <property type="nucleotide sequence ID" value="NZ_CAJSLV010000048.1"/>
</dbReference>
<dbReference type="AlphaFoldDB" id="A0A9W4DNE2"/>
<dbReference type="Gene3D" id="3.90.79.10">
    <property type="entry name" value="Nucleoside Triphosphate Pyrophosphohydrolase"/>
    <property type="match status" value="1"/>
</dbReference>
<evidence type="ECO:0000256" key="3">
    <source>
        <dbReference type="ARBA" id="ARBA00022801"/>
    </source>
</evidence>
<dbReference type="SUPFAM" id="SSF55811">
    <property type="entry name" value="Nudix"/>
    <property type="match status" value="1"/>
</dbReference>
<reference evidence="6" key="1">
    <citation type="submission" date="2021-05" db="EMBL/GenBank/DDBJ databases">
        <authorList>
            <person name="Arsene-Ploetze F."/>
        </authorList>
    </citation>
    <scope>NUCLEOTIDE SEQUENCE</scope>
    <source>
        <strain evidence="6">DSM 42138</strain>
    </source>
</reference>
<comment type="cofactor">
    <cofactor evidence="1">
        <name>Mg(2+)</name>
        <dbReference type="ChEBI" id="CHEBI:18420"/>
    </cofactor>
</comment>
<dbReference type="EMBL" id="CAJSLV010000048">
    <property type="protein sequence ID" value="CAG6393139.1"/>
    <property type="molecule type" value="Genomic_DNA"/>
</dbReference>
<evidence type="ECO:0000313" key="6">
    <source>
        <dbReference type="EMBL" id="CAG6393139.1"/>
    </source>
</evidence>
<dbReference type="Proteomes" id="UP001152519">
    <property type="component" value="Unassembled WGS sequence"/>
</dbReference>
<organism evidence="6 7">
    <name type="scientific">Actinacidiphila cocklensis</name>
    <dbReference type="NCBI Taxonomy" id="887465"/>
    <lineage>
        <taxon>Bacteria</taxon>
        <taxon>Bacillati</taxon>
        <taxon>Actinomycetota</taxon>
        <taxon>Actinomycetes</taxon>
        <taxon>Kitasatosporales</taxon>
        <taxon>Streptomycetaceae</taxon>
        <taxon>Actinacidiphila</taxon>
    </lineage>
</organism>
<dbReference type="InterPro" id="IPR020084">
    <property type="entry name" value="NUDIX_hydrolase_CS"/>
</dbReference>
<accession>A0A9W4DNE2</accession>
<evidence type="ECO:0000313" key="7">
    <source>
        <dbReference type="Proteomes" id="UP001152519"/>
    </source>
</evidence>
<dbReference type="InterPro" id="IPR020476">
    <property type="entry name" value="Nudix_hydrolase"/>
</dbReference>
<feature type="domain" description="Nudix hydrolase" evidence="5">
    <location>
        <begin position="21"/>
        <end position="152"/>
    </location>
</feature>
<comment type="similarity">
    <text evidence="2 4">Belongs to the Nudix hydrolase family.</text>
</comment>
<dbReference type="Pfam" id="PF00293">
    <property type="entry name" value="NUDIX"/>
    <property type="match status" value="1"/>
</dbReference>
<keyword evidence="3 4" id="KW-0378">Hydrolase</keyword>
<dbReference type="PRINTS" id="PR00502">
    <property type="entry name" value="NUDIXFAMILY"/>
</dbReference>
<dbReference type="InterPro" id="IPR015797">
    <property type="entry name" value="NUDIX_hydrolase-like_dom_sf"/>
</dbReference>
<name>A0A9W4DNE2_9ACTN</name>
<gene>
    <name evidence="6" type="ORF">SCOCK_20170</name>
</gene>